<dbReference type="InterPro" id="IPR014059">
    <property type="entry name" value="TraI/TrwC_relax"/>
</dbReference>
<evidence type="ECO:0000313" key="3">
    <source>
        <dbReference type="Proteomes" id="UP000248887"/>
    </source>
</evidence>
<reference evidence="2 3" key="1">
    <citation type="submission" date="2017-08" db="EMBL/GenBank/DDBJ databases">
        <title>Infants hospitalized years apart are colonized by the same room-sourced microbial strains.</title>
        <authorList>
            <person name="Brooks B."/>
            <person name="Olm M.R."/>
            <person name="Firek B.A."/>
            <person name="Baker R."/>
            <person name="Thomas B.C."/>
            <person name="Morowitz M.J."/>
            <person name="Banfield J.F."/>
        </authorList>
    </citation>
    <scope>NUCLEOTIDE SEQUENCE [LARGE SCALE GENOMIC DNA]</scope>
    <source>
        <strain evidence="2">S2_005_001_R2_27</strain>
    </source>
</reference>
<gene>
    <name evidence="2" type="ORF">DI549_22135</name>
</gene>
<evidence type="ECO:0000259" key="1">
    <source>
        <dbReference type="Pfam" id="PF08751"/>
    </source>
</evidence>
<feature type="non-terminal residue" evidence="2">
    <location>
        <position position="287"/>
    </location>
</feature>
<dbReference type="InterPro" id="IPR014862">
    <property type="entry name" value="TrwC"/>
</dbReference>
<dbReference type="Proteomes" id="UP000248887">
    <property type="component" value="Unassembled WGS sequence"/>
</dbReference>
<accession>A0A2W5QNV3</accession>
<sequence>MLSVASVRSASGAAGYFAKDDYYTVEGSSEISAWGGEGSAALGLSGEVSKEAFEGVLNGILPGGEAVAQVENRRAGVDLTFSAPKSVSVLAYVAGDKRILGPDGANMKAVTRAMAWVESNLAEGRKDIEGRKVPMRSGNLVYALFQHDTSRALDPQAHVHAVIANLTKMPDGKWQALHADKIWSNNSVIGSIYHAFLREELEKLGYQVELKGKHGTFEIAGVPKPVLDAFSQRREAILEKAAELGIVSAKGRDGVTTNTRDPKLNVEDREALRQAWIDKAAALGFDG</sequence>
<dbReference type="NCBIfam" id="NF041492">
    <property type="entry name" value="MobF"/>
    <property type="match status" value="1"/>
</dbReference>
<name>A0A2W5QNV3_ANCNO</name>
<evidence type="ECO:0000313" key="2">
    <source>
        <dbReference type="EMBL" id="PZQ78686.1"/>
    </source>
</evidence>
<organism evidence="2 3">
    <name type="scientific">Ancylobacter novellus</name>
    <name type="common">Thiobacillus novellus</name>
    <dbReference type="NCBI Taxonomy" id="921"/>
    <lineage>
        <taxon>Bacteria</taxon>
        <taxon>Pseudomonadati</taxon>
        <taxon>Pseudomonadota</taxon>
        <taxon>Alphaproteobacteria</taxon>
        <taxon>Hyphomicrobiales</taxon>
        <taxon>Xanthobacteraceae</taxon>
        <taxon>Ancylobacter</taxon>
    </lineage>
</organism>
<dbReference type="NCBIfam" id="TIGR02686">
    <property type="entry name" value="relax_trwC"/>
    <property type="match status" value="1"/>
</dbReference>
<dbReference type="EMBL" id="QFQD01000127">
    <property type="protein sequence ID" value="PZQ78686.1"/>
    <property type="molecule type" value="Genomic_DNA"/>
</dbReference>
<protein>
    <submittedName>
        <fullName evidence="2">AAA family ATPase</fullName>
    </submittedName>
</protein>
<dbReference type="SUPFAM" id="SSF55464">
    <property type="entry name" value="Origin of replication-binding domain, RBD-like"/>
    <property type="match status" value="1"/>
</dbReference>
<feature type="domain" description="TrwC relaxase" evidence="1">
    <location>
        <begin position="11"/>
        <end position="282"/>
    </location>
</feature>
<proteinExistence type="predicted"/>
<dbReference type="AlphaFoldDB" id="A0A2W5QNV3"/>
<comment type="caution">
    <text evidence="2">The sequence shown here is derived from an EMBL/GenBank/DDBJ whole genome shotgun (WGS) entry which is preliminary data.</text>
</comment>
<dbReference type="Pfam" id="PF08751">
    <property type="entry name" value="TrwC"/>
    <property type="match status" value="1"/>
</dbReference>